<gene>
    <name evidence="1" type="ordered locus">BA_2028</name>
</gene>
<evidence type="ECO:0000313" key="1">
    <source>
        <dbReference type="EMBL" id="AAP25918.1"/>
    </source>
</evidence>
<accession>A0A6H3AEC3</accession>
<protein>
    <submittedName>
        <fullName evidence="1">Uncharacterized protein</fullName>
    </submittedName>
</protein>
<sequence>MRINKLNEIKKRVIEFIEKPKKDLNYWQNCAGCFEIIVIYLYCEKWRKREKSIYSVGAFSFAQNKRTQRTKKTRRYVFLI</sequence>
<organism evidence="1 2">
    <name type="scientific">Bacillus anthracis</name>
    <name type="common">anthrax bacterium</name>
    <dbReference type="NCBI Taxonomy" id="1392"/>
    <lineage>
        <taxon>Bacteria</taxon>
        <taxon>Bacillati</taxon>
        <taxon>Bacillota</taxon>
        <taxon>Bacilli</taxon>
        <taxon>Bacillales</taxon>
        <taxon>Bacillaceae</taxon>
        <taxon>Bacillus</taxon>
        <taxon>Bacillus cereus group</taxon>
    </lineage>
</organism>
<dbReference type="EMBL" id="AE016879">
    <property type="protein sequence ID" value="AAP25918.1"/>
    <property type="molecule type" value="Genomic_DNA"/>
</dbReference>
<dbReference type="KEGG" id="ban:BA_2028"/>
<name>A0A6H3AEC3_BACAN</name>
<evidence type="ECO:0000313" key="2">
    <source>
        <dbReference type="Proteomes" id="UP000000427"/>
    </source>
</evidence>
<reference evidence="1 2" key="1">
    <citation type="journal article" date="2003" name="Nature">
        <title>The genome sequence of Bacillus anthracis Ames and comparison to closely related bacteria.</title>
        <authorList>
            <person name="Read T.D."/>
            <person name="Peterson S.N."/>
            <person name="Tourasse N."/>
            <person name="Baillie L.W."/>
            <person name="Paulsen I.T."/>
            <person name="Nelson K.E."/>
            <person name="Tettelin H."/>
            <person name="Fouts D.E."/>
            <person name="Eisen J.A."/>
            <person name="Gill S.R."/>
            <person name="Holtzapple E.K."/>
            <person name="Okstad O.A."/>
            <person name="Helgason E."/>
            <person name="Rilstone J."/>
            <person name="Wu M."/>
            <person name="Kolonay J.F."/>
            <person name="Beanan M.J."/>
            <person name="Dodson R.J."/>
            <person name="Brinkac L.M."/>
            <person name="Gwinn M."/>
            <person name="DeBoy R.T."/>
            <person name="Madpu R."/>
            <person name="Daugherty S.C."/>
            <person name="Durkin A.S."/>
            <person name="Haft D.H."/>
            <person name="Nelson W.C."/>
            <person name="Peterson J.D."/>
            <person name="Pop M."/>
            <person name="Khouri H.M."/>
            <person name="Radune D."/>
            <person name="Benton J.L."/>
            <person name="Mahamoud Y."/>
            <person name="Jiang L."/>
            <person name="Hance I.R."/>
            <person name="Weidman J.F."/>
            <person name="Berry K.J."/>
            <person name="Plaut R.D."/>
            <person name="Wolf A.M."/>
            <person name="Watkins K.L."/>
            <person name="Nierman W.C."/>
            <person name="Hazen A."/>
            <person name="Cline R."/>
            <person name="Redmond C."/>
            <person name="Thwaite J.E."/>
            <person name="White O."/>
            <person name="Salzberg S.L."/>
            <person name="Thomason B."/>
            <person name="Friedlander A.M."/>
            <person name="Koehler T.M."/>
            <person name="Hanna P.C."/>
            <person name="Kolsto A.B."/>
            <person name="Fraser C.M."/>
        </authorList>
    </citation>
    <scope>NUCLEOTIDE SEQUENCE [LARGE SCALE GENOMIC DNA]</scope>
    <source>
        <strain evidence="2">Ames / isolate Porton</strain>
    </source>
</reference>
<dbReference type="KEGG" id="banh:HYU01_10150"/>
<proteinExistence type="predicted"/>
<dbReference type="Proteomes" id="UP000000427">
    <property type="component" value="Chromosome"/>
</dbReference>
<dbReference type="GeneID" id="99574193"/>
<dbReference type="AlphaFoldDB" id="A0A6H3AEC3"/>
<dbReference type="RefSeq" id="WP_003160743.1">
    <property type="nucleotide sequence ID" value="NZ_AP014833.1"/>
</dbReference>